<dbReference type="InterPro" id="IPR008965">
    <property type="entry name" value="CBM2/CBM3_carb-bd_dom_sf"/>
</dbReference>
<accession>A0A645JGQ1</accession>
<evidence type="ECO:0000313" key="1">
    <source>
        <dbReference type="EMBL" id="MPN62527.1"/>
    </source>
</evidence>
<reference evidence="1" key="1">
    <citation type="submission" date="2019-08" db="EMBL/GenBank/DDBJ databases">
        <authorList>
            <person name="Kucharzyk K."/>
            <person name="Murdoch R.W."/>
            <person name="Higgins S."/>
            <person name="Loffler F."/>
        </authorList>
    </citation>
    <scope>NUCLEOTIDE SEQUENCE</scope>
</reference>
<dbReference type="SUPFAM" id="SSF49384">
    <property type="entry name" value="Carbohydrate-binding domain"/>
    <property type="match status" value="1"/>
</dbReference>
<name>A0A645JGQ1_9ZZZZ</name>
<dbReference type="EMBL" id="VSSQ01140653">
    <property type="protein sequence ID" value="MPN62527.1"/>
    <property type="molecule type" value="Genomic_DNA"/>
</dbReference>
<protein>
    <submittedName>
        <fullName evidence="1">Uncharacterized protein</fullName>
    </submittedName>
</protein>
<sequence>MWSEIKNIKIKSTVQIYVIDSLQEEDVNLILSAAHIQDLNNYTFTVTYNVDDFEVIDLCAMTPRTDLNTGVITGTDITITQFTPGTIVFKKAGAAQTWEVWSGAVNSIRFKAKREGQSTITYSIN</sequence>
<organism evidence="1">
    <name type="scientific">bioreactor metagenome</name>
    <dbReference type="NCBI Taxonomy" id="1076179"/>
    <lineage>
        <taxon>unclassified sequences</taxon>
        <taxon>metagenomes</taxon>
        <taxon>ecological metagenomes</taxon>
    </lineage>
</organism>
<comment type="caution">
    <text evidence="1">The sequence shown here is derived from an EMBL/GenBank/DDBJ whole genome shotgun (WGS) entry which is preliminary data.</text>
</comment>
<dbReference type="GO" id="GO:0030246">
    <property type="term" value="F:carbohydrate binding"/>
    <property type="evidence" value="ECO:0007669"/>
    <property type="project" value="InterPro"/>
</dbReference>
<dbReference type="AlphaFoldDB" id="A0A645JGQ1"/>
<dbReference type="Gene3D" id="2.60.40.680">
    <property type="match status" value="1"/>
</dbReference>
<gene>
    <name evidence="1" type="ORF">SDC9_210276</name>
</gene>
<proteinExistence type="predicted"/>